<dbReference type="Proteomes" id="UP001328107">
    <property type="component" value="Unassembled WGS sequence"/>
</dbReference>
<evidence type="ECO:0000313" key="2">
    <source>
        <dbReference type="Proteomes" id="UP001328107"/>
    </source>
</evidence>
<proteinExistence type="predicted"/>
<protein>
    <submittedName>
        <fullName evidence="1">Uncharacterized protein</fullName>
    </submittedName>
</protein>
<accession>A0AAN5D032</accession>
<name>A0AAN5D032_9BILA</name>
<dbReference type="EMBL" id="BTRK01000005">
    <property type="protein sequence ID" value="GMR53570.1"/>
    <property type="molecule type" value="Genomic_DNA"/>
</dbReference>
<organism evidence="1 2">
    <name type="scientific">Pristionchus mayeri</name>
    <dbReference type="NCBI Taxonomy" id="1317129"/>
    <lineage>
        <taxon>Eukaryota</taxon>
        <taxon>Metazoa</taxon>
        <taxon>Ecdysozoa</taxon>
        <taxon>Nematoda</taxon>
        <taxon>Chromadorea</taxon>
        <taxon>Rhabditida</taxon>
        <taxon>Rhabditina</taxon>
        <taxon>Diplogasteromorpha</taxon>
        <taxon>Diplogasteroidea</taxon>
        <taxon>Neodiplogasteridae</taxon>
        <taxon>Pristionchus</taxon>
    </lineage>
</organism>
<feature type="non-terminal residue" evidence="1">
    <location>
        <position position="1"/>
    </location>
</feature>
<evidence type="ECO:0000313" key="1">
    <source>
        <dbReference type="EMBL" id="GMR53570.1"/>
    </source>
</evidence>
<gene>
    <name evidence="1" type="ORF">PMAYCL1PPCAC_23765</name>
</gene>
<dbReference type="AlphaFoldDB" id="A0AAN5D032"/>
<comment type="caution">
    <text evidence="1">The sequence shown here is derived from an EMBL/GenBank/DDBJ whole genome shotgun (WGS) entry which is preliminary data.</text>
</comment>
<sequence>VSRWSLVLPNRNFFLLLHSSCSQCSLPRPGHSNSFRQLDRTIISLPSPLISVQHRLLSRNESLDRKVVYKPCALYFIESFLSSLVHSQLRTGQLFTMRVFDFCCSFVLLFSIREKGEEKSSISTSHLMLLSLAASFSWFEWGQMEYTPLSIIASPFLQIVKAQRILSTKEAFSQSRLSIEGFSVEYCRLNCLSLLIPAIVSFLWRDVQITASWESIDYTLLYLSPLWFSVSLFSALWQITQLSIHQYILSEHTRLTLASAGQWILQNMAHPSLFALSAKITFVATIMRNGRKIMNWKREGW</sequence>
<keyword evidence="2" id="KW-1185">Reference proteome</keyword>
<reference evidence="2" key="1">
    <citation type="submission" date="2022-10" db="EMBL/GenBank/DDBJ databases">
        <title>Genome assembly of Pristionchus species.</title>
        <authorList>
            <person name="Yoshida K."/>
            <person name="Sommer R.J."/>
        </authorList>
    </citation>
    <scope>NUCLEOTIDE SEQUENCE [LARGE SCALE GENOMIC DNA]</scope>
    <source>
        <strain evidence="2">RS5460</strain>
    </source>
</reference>